<dbReference type="CDD" id="cd00207">
    <property type="entry name" value="fer2"/>
    <property type="match status" value="1"/>
</dbReference>
<dbReference type="Gene3D" id="3.10.20.30">
    <property type="match status" value="1"/>
</dbReference>
<dbReference type="Pfam" id="PF05365">
    <property type="entry name" value="UCR_UQCRX_QCR9"/>
    <property type="match status" value="1"/>
</dbReference>
<evidence type="ECO:0000256" key="10">
    <source>
        <dbReference type="ARBA" id="ARBA00023014"/>
    </source>
</evidence>
<keyword evidence="11" id="KW-0496">Mitochondrion</keyword>
<evidence type="ECO:0000256" key="8">
    <source>
        <dbReference type="ARBA" id="ARBA00022982"/>
    </source>
</evidence>
<keyword evidence="6" id="KW-0001">2Fe-2S</keyword>
<evidence type="ECO:0000256" key="4">
    <source>
        <dbReference type="ARBA" id="ARBA00022660"/>
    </source>
</evidence>
<evidence type="ECO:0000256" key="1">
    <source>
        <dbReference type="ARBA" id="ARBA00004434"/>
    </source>
</evidence>
<protein>
    <recommendedName>
        <fullName evidence="13">Complex III subunit 9</fullName>
    </recommendedName>
    <alternativeName>
        <fullName evidence="14">Complex III subunit X</fullName>
    </alternativeName>
</protein>
<dbReference type="PANTHER" id="PTHR12980">
    <property type="entry name" value="UBIQUINOL-CYTOCHROME C REDUCTASE COMPLEX, SUBUNIT X"/>
    <property type="match status" value="1"/>
</dbReference>
<keyword evidence="4" id="KW-0679">Respiratory chain</keyword>
<accession>A0A9E7I250</accession>
<keyword evidence="5" id="KW-0812">Transmembrane</keyword>
<dbReference type="EMBL" id="CP097511">
    <property type="protein sequence ID" value="URE44026.1"/>
    <property type="molecule type" value="Genomic_DNA"/>
</dbReference>
<keyword evidence="10" id="KW-0411">Iron-sulfur</keyword>
<feature type="domain" description="2Fe-2S ferredoxin-type" evidence="15">
    <location>
        <begin position="150"/>
        <end position="200"/>
    </location>
</feature>
<keyword evidence="3" id="KW-0813">Transport</keyword>
<evidence type="ECO:0000256" key="12">
    <source>
        <dbReference type="ARBA" id="ARBA00023136"/>
    </source>
</evidence>
<keyword evidence="8" id="KW-0249">Electron transport</keyword>
<dbReference type="InterPro" id="IPR008027">
    <property type="entry name" value="QCR9"/>
</dbReference>
<comment type="similarity">
    <text evidence="2">Belongs to the UQCR10/QCR9 family.</text>
</comment>
<evidence type="ECO:0000256" key="14">
    <source>
        <dbReference type="ARBA" id="ARBA00076299"/>
    </source>
</evidence>
<dbReference type="SUPFAM" id="SSF81514">
    <property type="entry name" value="Subunit X (non-heme 7 kDa protein) of cytochrome bc1 complex (Ubiquinol-cytochrome c reductase)"/>
    <property type="match status" value="1"/>
</dbReference>
<evidence type="ECO:0000256" key="13">
    <source>
        <dbReference type="ARBA" id="ARBA00044247"/>
    </source>
</evidence>
<dbReference type="AlphaFoldDB" id="A0A9E7I250"/>
<dbReference type="GO" id="GO:0051537">
    <property type="term" value="F:2 iron, 2 sulfur cluster binding"/>
    <property type="evidence" value="ECO:0007669"/>
    <property type="project" value="UniProtKB-KW"/>
</dbReference>
<dbReference type="FunFam" id="1.20.5.260:FF:000002">
    <property type="entry name" value="cytochrome b-c1 complex subunit 9"/>
    <property type="match status" value="1"/>
</dbReference>
<dbReference type="InterPro" id="IPR001041">
    <property type="entry name" value="2Fe-2S_ferredoxin-type"/>
</dbReference>
<organism evidence="16 17">
    <name type="scientific">Musa troglodytarum</name>
    <name type="common">fe'i banana</name>
    <dbReference type="NCBI Taxonomy" id="320322"/>
    <lineage>
        <taxon>Eukaryota</taxon>
        <taxon>Viridiplantae</taxon>
        <taxon>Streptophyta</taxon>
        <taxon>Embryophyta</taxon>
        <taxon>Tracheophyta</taxon>
        <taxon>Spermatophyta</taxon>
        <taxon>Magnoliopsida</taxon>
        <taxon>Liliopsida</taxon>
        <taxon>Zingiberales</taxon>
        <taxon>Musaceae</taxon>
        <taxon>Musa</taxon>
    </lineage>
</organism>
<proteinExistence type="inferred from homology"/>
<dbReference type="SUPFAM" id="SSF54292">
    <property type="entry name" value="2Fe-2S ferredoxin-like"/>
    <property type="match status" value="1"/>
</dbReference>
<evidence type="ECO:0000313" key="16">
    <source>
        <dbReference type="EMBL" id="URE44026.1"/>
    </source>
</evidence>
<dbReference type="InterPro" id="IPR036656">
    <property type="entry name" value="QCR9_sf"/>
</dbReference>
<dbReference type="GO" id="GO:0005743">
    <property type="term" value="C:mitochondrial inner membrane"/>
    <property type="evidence" value="ECO:0007669"/>
    <property type="project" value="UniProtKB-SubCell"/>
</dbReference>
<evidence type="ECO:0000256" key="5">
    <source>
        <dbReference type="ARBA" id="ARBA00022692"/>
    </source>
</evidence>
<keyword evidence="6" id="KW-0408">Iron</keyword>
<gene>
    <name evidence="16" type="ORF">MUK42_14703</name>
</gene>
<evidence type="ECO:0000256" key="3">
    <source>
        <dbReference type="ARBA" id="ARBA00022448"/>
    </source>
</evidence>
<dbReference type="Proteomes" id="UP001055439">
    <property type="component" value="Chromosome 9"/>
</dbReference>
<evidence type="ECO:0000256" key="2">
    <source>
        <dbReference type="ARBA" id="ARBA00007856"/>
    </source>
</evidence>
<dbReference type="GO" id="GO:0045275">
    <property type="term" value="C:respiratory chain complex III"/>
    <property type="evidence" value="ECO:0007669"/>
    <property type="project" value="InterPro"/>
</dbReference>
<sequence>MDATTARRGRGSGVWERLYRVLMRRNSVYVTFVVAGAFVGERIVDYGVHRLWDYNNEGNAARALKPALSSSSTAAMPGTLVPPLSMITSAAPKISQSSDSFNECSFSQLPSLGCMPYAMPIATVLSTNLLQIYTSGNNIRKNFSSSMLEGLEIPYTFHFGACSACAGFMVSGSIDQSNGSFPDGTQTAKEHVLTCFSYPTSDRHSHSQENGAPLITLHVPMAFGMTALSNSRMFILEEY</sequence>
<keyword evidence="9" id="KW-1133">Transmembrane helix</keyword>
<keyword evidence="7" id="KW-0999">Mitochondrion inner membrane</keyword>
<evidence type="ECO:0000256" key="9">
    <source>
        <dbReference type="ARBA" id="ARBA00022989"/>
    </source>
</evidence>
<dbReference type="Pfam" id="PF00111">
    <property type="entry name" value="Fer2"/>
    <property type="match status" value="1"/>
</dbReference>
<dbReference type="GO" id="GO:0006122">
    <property type="term" value="P:mitochondrial electron transport, ubiquinol to cytochrome c"/>
    <property type="evidence" value="ECO:0007669"/>
    <property type="project" value="InterPro"/>
</dbReference>
<evidence type="ECO:0000256" key="7">
    <source>
        <dbReference type="ARBA" id="ARBA00022792"/>
    </source>
</evidence>
<dbReference type="InterPro" id="IPR036010">
    <property type="entry name" value="2Fe-2S_ferredoxin-like_sf"/>
</dbReference>
<comment type="subcellular location">
    <subcellularLocation>
        <location evidence="1">Mitochondrion inner membrane</location>
        <topology evidence="1">Single-pass membrane protein</topology>
    </subcellularLocation>
</comment>
<keyword evidence="12" id="KW-0472">Membrane</keyword>
<reference evidence="16" key="1">
    <citation type="submission" date="2022-05" db="EMBL/GenBank/DDBJ databases">
        <title>The Musa troglodytarum L. genome provides insights into the mechanism of non-climacteric behaviour and enrichment of carotenoids.</title>
        <authorList>
            <person name="Wang J."/>
        </authorList>
    </citation>
    <scope>NUCLEOTIDE SEQUENCE</scope>
    <source>
        <tissue evidence="16">Leaf</tissue>
    </source>
</reference>
<evidence type="ECO:0000256" key="6">
    <source>
        <dbReference type="ARBA" id="ARBA00022714"/>
    </source>
</evidence>
<dbReference type="Gene3D" id="1.20.5.260">
    <property type="entry name" value="Cytochrome b-c1 complex subunit 9"/>
    <property type="match status" value="1"/>
</dbReference>
<keyword evidence="17" id="KW-1185">Reference proteome</keyword>
<dbReference type="InterPro" id="IPR012675">
    <property type="entry name" value="Beta-grasp_dom_sf"/>
</dbReference>
<dbReference type="PANTHER" id="PTHR12980:SF0">
    <property type="entry name" value="CYTOCHROME B-C1 COMPLEX SUBUNIT 9"/>
    <property type="match status" value="1"/>
</dbReference>
<name>A0A9E7I250_9LILI</name>
<evidence type="ECO:0000313" key="17">
    <source>
        <dbReference type="Proteomes" id="UP001055439"/>
    </source>
</evidence>
<evidence type="ECO:0000259" key="15">
    <source>
        <dbReference type="Pfam" id="PF00111"/>
    </source>
</evidence>
<evidence type="ECO:0000256" key="11">
    <source>
        <dbReference type="ARBA" id="ARBA00023128"/>
    </source>
</evidence>
<keyword evidence="6" id="KW-0479">Metal-binding</keyword>
<dbReference type="OrthoDB" id="44067at2759"/>